<feature type="domain" description="Protein arginine N-methyltransferase" evidence="16">
    <location>
        <begin position="288"/>
        <end position="452"/>
    </location>
</feature>
<organism evidence="17">
    <name type="scientific">Auxenochlorella protothecoides</name>
    <name type="common">Green microalga</name>
    <name type="synonym">Chlorella protothecoides</name>
    <dbReference type="NCBI Taxonomy" id="3075"/>
    <lineage>
        <taxon>Eukaryota</taxon>
        <taxon>Viridiplantae</taxon>
        <taxon>Chlorophyta</taxon>
        <taxon>core chlorophytes</taxon>
        <taxon>Trebouxiophyceae</taxon>
        <taxon>Chlorellales</taxon>
        <taxon>Chlorellaceae</taxon>
        <taxon>Auxenochlorella</taxon>
    </lineage>
</organism>
<evidence type="ECO:0000256" key="11">
    <source>
        <dbReference type="ARBA" id="ARBA00023242"/>
    </source>
</evidence>
<protein>
    <recommendedName>
        <fullName evidence="3">type I protein arginine methyltransferase</fullName>
        <ecNumber evidence="3">2.1.1.319</ecNumber>
    </recommendedName>
</protein>
<evidence type="ECO:0000256" key="7">
    <source>
        <dbReference type="ARBA" id="ARBA00022691"/>
    </source>
</evidence>
<gene>
    <name evidence="17" type="ORF">g.74629</name>
</gene>
<evidence type="ECO:0000313" key="17">
    <source>
        <dbReference type="EMBL" id="JAT69501.1"/>
    </source>
</evidence>
<keyword evidence="10" id="KW-0804">Transcription</keyword>
<evidence type="ECO:0000256" key="3">
    <source>
        <dbReference type="ARBA" id="ARBA00011925"/>
    </source>
</evidence>
<dbReference type="EC" id="2.1.1.319" evidence="3"/>
<evidence type="ECO:0000256" key="4">
    <source>
        <dbReference type="ARBA" id="ARBA00022490"/>
    </source>
</evidence>
<evidence type="ECO:0000259" key="16">
    <source>
        <dbReference type="Pfam" id="PF22528"/>
    </source>
</evidence>
<name>A0A1D1ZRN2_AUXPR</name>
<evidence type="ECO:0000256" key="12">
    <source>
        <dbReference type="ARBA" id="ARBA00049086"/>
    </source>
</evidence>
<evidence type="ECO:0000256" key="9">
    <source>
        <dbReference type="ARBA" id="ARBA00023015"/>
    </source>
</evidence>
<keyword evidence="4" id="KW-0963">Cytoplasm</keyword>
<proteinExistence type="predicted"/>
<dbReference type="EMBL" id="GDKF01009121">
    <property type="protein sequence ID" value="JAT69501.1"/>
    <property type="molecule type" value="Transcribed_RNA"/>
</dbReference>
<accession>A0A1D1ZRN2</accession>
<dbReference type="Pfam" id="PF22528">
    <property type="entry name" value="PRMT_C"/>
    <property type="match status" value="1"/>
</dbReference>
<evidence type="ECO:0000256" key="1">
    <source>
        <dbReference type="ARBA" id="ARBA00004123"/>
    </source>
</evidence>
<dbReference type="PANTHER" id="PTHR11006:SF10">
    <property type="entry name" value="HISTONE-ARGININE METHYLTRANSFERASE CARMER-RELATED"/>
    <property type="match status" value="1"/>
</dbReference>
<sequence>MGPSGVAAGAVDAVLLPLDGTLPVLSNVQLRLGAVHEGAHRLEVQVDGVTARTLQGTEVRFVGPEVRVALGPGGLEYSIPDPSPEVVALVRALGAPAPGQDAPLPRASRAGSPKTGSPGTPTPCPTPPSTFDARTDAGSAELYFHYYGQLQHQQNMLADALRTGTYHAAISENGADFAGKAVLDVGAGSGVLSLFAARAGARVVYAVEASPAAQYARRLVQAQPGLAGIVHVIQGRVEDVELPEKVDVLISEPMGTLLVNERMIESYLAARDKHMKPGGKMFPSLGRIHVAGFSDPYLHAEVMARSAFWKATDFFGLDLSCLEAEATAGYFGQVVVDAIPSGALVSNTAQRTIDFATAAPEDLRELAIPLSLQVAAPGPVHGLACWFDVLFEGSQAPRWLSTAPGLPTTHWFQLRCLLQEPVQVAKAGDTLTGRLHLLAHSRQSYDVTLELSSGASPVSVGRYDLKEPYYRQLNQWIPVANGAEATYEQMAAEAGQGPST</sequence>
<feature type="domain" description="Methyltransferase" evidence="15">
    <location>
        <begin position="182"/>
        <end position="279"/>
    </location>
</feature>
<dbReference type="CDD" id="cd02440">
    <property type="entry name" value="AdoMet_MTases"/>
    <property type="match status" value="1"/>
</dbReference>
<evidence type="ECO:0000256" key="8">
    <source>
        <dbReference type="ARBA" id="ARBA00022853"/>
    </source>
</evidence>
<evidence type="ECO:0000256" key="5">
    <source>
        <dbReference type="ARBA" id="ARBA00022603"/>
    </source>
</evidence>
<dbReference type="GO" id="GO:0035241">
    <property type="term" value="F:protein-arginine omega-N monomethyltransferase activity"/>
    <property type="evidence" value="ECO:0007669"/>
    <property type="project" value="UniProtKB-ARBA"/>
</dbReference>
<evidence type="ECO:0000256" key="14">
    <source>
        <dbReference type="SAM" id="MobiDB-lite"/>
    </source>
</evidence>
<dbReference type="InterPro" id="IPR025799">
    <property type="entry name" value="Arg_MeTrfase"/>
</dbReference>
<dbReference type="GO" id="GO:0005737">
    <property type="term" value="C:cytoplasm"/>
    <property type="evidence" value="ECO:0007669"/>
    <property type="project" value="UniProtKB-SubCell"/>
</dbReference>
<evidence type="ECO:0000259" key="15">
    <source>
        <dbReference type="Pfam" id="PF13649"/>
    </source>
</evidence>
<dbReference type="InterPro" id="IPR029063">
    <property type="entry name" value="SAM-dependent_MTases_sf"/>
</dbReference>
<keyword evidence="5 13" id="KW-0489">Methyltransferase</keyword>
<evidence type="ECO:0000256" key="2">
    <source>
        <dbReference type="ARBA" id="ARBA00004496"/>
    </source>
</evidence>
<keyword evidence="7 13" id="KW-0949">S-adenosyl-L-methionine</keyword>
<dbReference type="AlphaFoldDB" id="A0A1D1ZRN2"/>
<dbReference type="PANTHER" id="PTHR11006">
    <property type="entry name" value="PROTEIN ARGININE N-METHYLTRANSFERASE"/>
    <property type="match status" value="1"/>
</dbReference>
<evidence type="ECO:0000256" key="10">
    <source>
        <dbReference type="ARBA" id="ARBA00023163"/>
    </source>
</evidence>
<dbReference type="Pfam" id="PF13649">
    <property type="entry name" value="Methyltransf_25"/>
    <property type="match status" value="1"/>
</dbReference>
<dbReference type="Gene3D" id="2.70.160.11">
    <property type="entry name" value="Hnrnp arginine n-methyltransferase1"/>
    <property type="match status" value="1"/>
</dbReference>
<keyword evidence="9" id="KW-0805">Transcription regulation</keyword>
<dbReference type="PROSITE" id="PS51678">
    <property type="entry name" value="SAM_MT_PRMT"/>
    <property type="match status" value="1"/>
</dbReference>
<evidence type="ECO:0000256" key="13">
    <source>
        <dbReference type="PROSITE-ProRule" id="PRU01015"/>
    </source>
</evidence>
<dbReference type="InterPro" id="IPR055135">
    <property type="entry name" value="PRMT_dom"/>
</dbReference>
<dbReference type="GO" id="GO:0005634">
    <property type="term" value="C:nucleus"/>
    <property type="evidence" value="ECO:0007669"/>
    <property type="project" value="UniProtKB-SubCell"/>
</dbReference>
<comment type="catalytic activity">
    <reaction evidence="12">
        <text>L-arginyl-[protein] + 2 S-adenosyl-L-methionine = N(omega),N(omega)-dimethyl-L-arginyl-[protein] + 2 S-adenosyl-L-homocysteine + 2 H(+)</text>
        <dbReference type="Rhea" id="RHEA:48096"/>
        <dbReference type="Rhea" id="RHEA-COMP:10532"/>
        <dbReference type="Rhea" id="RHEA-COMP:11991"/>
        <dbReference type="ChEBI" id="CHEBI:15378"/>
        <dbReference type="ChEBI" id="CHEBI:29965"/>
        <dbReference type="ChEBI" id="CHEBI:57856"/>
        <dbReference type="ChEBI" id="CHEBI:59789"/>
        <dbReference type="ChEBI" id="CHEBI:61897"/>
        <dbReference type="EC" id="2.1.1.319"/>
    </reaction>
</comment>
<dbReference type="SUPFAM" id="SSF53335">
    <property type="entry name" value="S-adenosyl-L-methionine-dependent methyltransferases"/>
    <property type="match status" value="1"/>
</dbReference>
<evidence type="ECO:0000256" key="6">
    <source>
        <dbReference type="ARBA" id="ARBA00022679"/>
    </source>
</evidence>
<dbReference type="FunFam" id="3.40.50.150:FF:000052">
    <property type="entry name" value="Probable histone-arginine methyltransferase CARM1"/>
    <property type="match status" value="1"/>
</dbReference>
<keyword evidence="8" id="KW-0156">Chromatin regulator</keyword>
<comment type="subcellular location">
    <subcellularLocation>
        <location evidence="2">Cytoplasm</location>
    </subcellularLocation>
    <subcellularLocation>
        <location evidence="1">Nucleus</location>
    </subcellularLocation>
</comment>
<feature type="region of interest" description="Disordered" evidence="14">
    <location>
        <begin position="97"/>
        <end position="133"/>
    </location>
</feature>
<dbReference type="GO" id="GO:0070611">
    <property type="term" value="F:histone H3R2 methyltransferase activity"/>
    <property type="evidence" value="ECO:0007669"/>
    <property type="project" value="TreeGrafter"/>
</dbReference>
<dbReference type="InterPro" id="IPR041698">
    <property type="entry name" value="Methyltransf_25"/>
</dbReference>
<keyword evidence="11" id="KW-0539">Nucleus</keyword>
<dbReference type="GO" id="GO:0035242">
    <property type="term" value="F:protein-arginine omega-N asymmetric methyltransferase activity"/>
    <property type="evidence" value="ECO:0007669"/>
    <property type="project" value="UniProtKB-EC"/>
</dbReference>
<dbReference type="GO" id="GO:0032259">
    <property type="term" value="P:methylation"/>
    <property type="evidence" value="ECO:0007669"/>
    <property type="project" value="UniProtKB-KW"/>
</dbReference>
<dbReference type="Gene3D" id="3.40.50.150">
    <property type="entry name" value="Vaccinia Virus protein VP39"/>
    <property type="match status" value="1"/>
</dbReference>
<reference evidence="17" key="1">
    <citation type="submission" date="2015-08" db="EMBL/GenBank/DDBJ databases">
        <authorList>
            <person name="Babu N.S."/>
            <person name="Beckwith C.J."/>
            <person name="Beseler K.G."/>
            <person name="Brison A."/>
            <person name="Carone J.V."/>
            <person name="Caskin T.P."/>
            <person name="Diamond M."/>
            <person name="Durham M.E."/>
            <person name="Foxe J.M."/>
            <person name="Go M."/>
            <person name="Henderson B.A."/>
            <person name="Jones I.B."/>
            <person name="McGettigan J.A."/>
            <person name="Micheletti S.J."/>
            <person name="Nasrallah M.E."/>
            <person name="Ortiz D."/>
            <person name="Piller C.R."/>
            <person name="Privatt S.R."/>
            <person name="Schneider S.L."/>
            <person name="Sharp S."/>
            <person name="Smith T.C."/>
            <person name="Stanton J.D."/>
            <person name="Ullery H.E."/>
            <person name="Wilson R.J."/>
            <person name="Serrano M.G."/>
            <person name="Buck G."/>
            <person name="Lee V."/>
            <person name="Wang Y."/>
            <person name="Carvalho R."/>
            <person name="Voegtly L."/>
            <person name="Shi R."/>
            <person name="Duckworth R."/>
            <person name="Johnson A."/>
            <person name="Loviza R."/>
            <person name="Walstead R."/>
            <person name="Shah Z."/>
            <person name="Kiflezghi M."/>
            <person name="Wade K."/>
            <person name="Ball S.L."/>
            <person name="Bradley K.W."/>
            <person name="Asai D.J."/>
            <person name="Bowman C.A."/>
            <person name="Russell D.A."/>
            <person name="Pope W.H."/>
            <person name="Jacobs-Sera D."/>
            <person name="Hendrix R.W."/>
            <person name="Hatfull G.F."/>
        </authorList>
    </citation>
    <scope>NUCLEOTIDE SEQUENCE</scope>
</reference>
<keyword evidence="6 13" id="KW-0808">Transferase</keyword>